<keyword evidence="2" id="KW-1133">Transmembrane helix</keyword>
<dbReference type="Proteomes" id="UP000823388">
    <property type="component" value="Chromosome 6K"/>
</dbReference>
<keyword evidence="2" id="KW-0812">Transmembrane</keyword>
<protein>
    <submittedName>
        <fullName evidence="3">Uncharacterized protein</fullName>
    </submittedName>
</protein>
<evidence type="ECO:0000256" key="1">
    <source>
        <dbReference type="SAM" id="MobiDB-lite"/>
    </source>
</evidence>
<feature type="transmembrane region" description="Helical" evidence="2">
    <location>
        <begin position="112"/>
        <end position="132"/>
    </location>
</feature>
<keyword evidence="4" id="KW-1185">Reference proteome</keyword>
<evidence type="ECO:0000313" key="3">
    <source>
        <dbReference type="EMBL" id="KAG2583893.1"/>
    </source>
</evidence>
<sequence length="220" mass="24436">MAAAARTPSGRRLVSLAVLAAFLLGALWLASALHVSRSLERFLAVECSVWGHEESCFVAIRWAGTAGFVALASAVALSYGEAARRREQAGGAKGEDEGPPGREPERDRASAVTIHAIALYQIYLMPAVLFIVGKALSYAGARLLRISRPQAMPEKHFSTFILLCCWELWKRRNNVVFRGERATIQETLRASRADVELWKHRLRQEDRWVVAAWCARLHNG</sequence>
<keyword evidence="2" id="KW-0472">Membrane</keyword>
<name>A0A8T0RGF7_PANVG</name>
<comment type="caution">
    <text evidence="3">The sequence shown here is derived from an EMBL/GenBank/DDBJ whole genome shotgun (WGS) entry which is preliminary data.</text>
</comment>
<accession>A0A8T0RGF7</accession>
<reference evidence="3 4" key="1">
    <citation type="submission" date="2020-05" db="EMBL/GenBank/DDBJ databases">
        <title>WGS assembly of Panicum virgatum.</title>
        <authorList>
            <person name="Lovell J.T."/>
            <person name="Jenkins J."/>
            <person name="Shu S."/>
            <person name="Juenger T.E."/>
            <person name="Schmutz J."/>
        </authorList>
    </citation>
    <scope>NUCLEOTIDE SEQUENCE [LARGE SCALE GENOMIC DNA]</scope>
    <source>
        <strain evidence="4">cv. AP13</strain>
    </source>
</reference>
<evidence type="ECO:0000256" key="2">
    <source>
        <dbReference type="SAM" id="Phobius"/>
    </source>
</evidence>
<dbReference type="AlphaFoldDB" id="A0A8T0RGF7"/>
<organism evidence="3 4">
    <name type="scientific">Panicum virgatum</name>
    <name type="common">Blackwell switchgrass</name>
    <dbReference type="NCBI Taxonomy" id="38727"/>
    <lineage>
        <taxon>Eukaryota</taxon>
        <taxon>Viridiplantae</taxon>
        <taxon>Streptophyta</taxon>
        <taxon>Embryophyta</taxon>
        <taxon>Tracheophyta</taxon>
        <taxon>Spermatophyta</taxon>
        <taxon>Magnoliopsida</taxon>
        <taxon>Liliopsida</taxon>
        <taxon>Poales</taxon>
        <taxon>Poaceae</taxon>
        <taxon>PACMAD clade</taxon>
        <taxon>Panicoideae</taxon>
        <taxon>Panicodae</taxon>
        <taxon>Paniceae</taxon>
        <taxon>Panicinae</taxon>
        <taxon>Panicum</taxon>
        <taxon>Panicum sect. Hiantes</taxon>
    </lineage>
</organism>
<feature type="region of interest" description="Disordered" evidence="1">
    <location>
        <begin position="87"/>
        <end position="107"/>
    </location>
</feature>
<feature type="transmembrane region" description="Helical" evidence="2">
    <location>
        <begin position="59"/>
        <end position="79"/>
    </location>
</feature>
<proteinExistence type="predicted"/>
<gene>
    <name evidence="3" type="ORF">PVAP13_6KG249600</name>
</gene>
<evidence type="ECO:0000313" key="4">
    <source>
        <dbReference type="Proteomes" id="UP000823388"/>
    </source>
</evidence>
<dbReference type="EMBL" id="CM029047">
    <property type="protein sequence ID" value="KAG2583893.1"/>
    <property type="molecule type" value="Genomic_DNA"/>
</dbReference>